<protein>
    <recommendedName>
        <fullName evidence="6">Mid2 domain-containing protein</fullName>
    </recommendedName>
</protein>
<feature type="region of interest" description="Disordered" evidence="1">
    <location>
        <begin position="262"/>
        <end position="282"/>
    </location>
</feature>
<dbReference type="OrthoDB" id="4499262at2759"/>
<feature type="region of interest" description="Disordered" evidence="1">
    <location>
        <begin position="316"/>
        <end position="344"/>
    </location>
</feature>
<evidence type="ECO:0000313" key="5">
    <source>
        <dbReference type="Proteomes" id="UP000028524"/>
    </source>
</evidence>
<keyword evidence="2" id="KW-1133">Transmembrane helix</keyword>
<dbReference type="STRING" id="1283841.A0A084QR09"/>
<feature type="compositionally biased region" description="Polar residues" evidence="1">
    <location>
        <begin position="264"/>
        <end position="274"/>
    </location>
</feature>
<proteinExistence type="predicted"/>
<keyword evidence="3" id="KW-0732">Signal</keyword>
<keyword evidence="2" id="KW-0472">Membrane</keyword>
<keyword evidence="5" id="KW-1185">Reference proteome</keyword>
<evidence type="ECO:0008006" key="6">
    <source>
        <dbReference type="Google" id="ProtNLM"/>
    </source>
</evidence>
<dbReference type="AlphaFoldDB" id="A0A084QR09"/>
<feature type="transmembrane region" description="Helical" evidence="2">
    <location>
        <begin position="231"/>
        <end position="255"/>
    </location>
</feature>
<feature type="compositionally biased region" description="Polar residues" evidence="1">
    <location>
        <begin position="392"/>
        <end position="402"/>
    </location>
</feature>
<gene>
    <name evidence="4" type="ORF">S40285_01244</name>
</gene>
<evidence type="ECO:0000256" key="2">
    <source>
        <dbReference type="SAM" id="Phobius"/>
    </source>
</evidence>
<dbReference type="EMBL" id="KL660461">
    <property type="protein sequence ID" value="KFA66394.1"/>
    <property type="molecule type" value="Genomic_DNA"/>
</dbReference>
<sequence>MPLTLKLVMACLAGVATAAHRFGAQTTAMAGIAPQSYLDVAFPLAKRDDNCDGDHHSCRDVGYPDQCCPNNAYCFINNTMALGCCRIGRNCNTDTICSSTQYQCIESQTVSGSVTAQTGCCQRSCQATSYFLCPSDLSGGCCPYGSECREGSNCVVDVTSRTSPTLLATPFPEACSNSQERCADGPNCCEAGLFCTQLEGRDWCVPAQATGSGNGDTDEEESSSDGLSDGAMAGVVVGAVVGGGLLIGALVYFFFFRRRRSRKQQQPPATQPSGSIVRPTDDGAMTEITASSMPRRNRGGTQDYFGPVAMSGPYTETEFSSPAPSPGIGRALTEQPHGPNDITGAVELGTMDNMVSSPRSMSLGSVYETPMSETMYGRLELSGDDAAPRRSGSVQQTPNERP</sequence>
<reference evidence="4 5" key="1">
    <citation type="journal article" date="2014" name="BMC Genomics">
        <title>Comparative genome sequencing reveals chemotype-specific gene clusters in the toxigenic black mold Stachybotrys.</title>
        <authorList>
            <person name="Semeiks J."/>
            <person name="Borek D."/>
            <person name="Otwinowski Z."/>
            <person name="Grishin N.V."/>
        </authorList>
    </citation>
    <scope>NUCLEOTIDE SEQUENCE [LARGE SCALE GENOMIC DNA]</scope>
    <source>
        <strain evidence="4 5">IBT 40285</strain>
    </source>
</reference>
<dbReference type="Proteomes" id="UP000028524">
    <property type="component" value="Unassembled WGS sequence"/>
</dbReference>
<feature type="region of interest" description="Disordered" evidence="1">
    <location>
        <begin position="379"/>
        <end position="402"/>
    </location>
</feature>
<evidence type="ECO:0000313" key="4">
    <source>
        <dbReference type="EMBL" id="KFA66394.1"/>
    </source>
</evidence>
<name>A0A084QR09_STAC4</name>
<evidence type="ECO:0000256" key="1">
    <source>
        <dbReference type="SAM" id="MobiDB-lite"/>
    </source>
</evidence>
<accession>A0A084QR09</accession>
<keyword evidence="2" id="KW-0812">Transmembrane</keyword>
<organism evidence="4 5">
    <name type="scientific">Stachybotrys chlorohalonatus (strain IBT 40285)</name>
    <dbReference type="NCBI Taxonomy" id="1283841"/>
    <lineage>
        <taxon>Eukaryota</taxon>
        <taxon>Fungi</taxon>
        <taxon>Dikarya</taxon>
        <taxon>Ascomycota</taxon>
        <taxon>Pezizomycotina</taxon>
        <taxon>Sordariomycetes</taxon>
        <taxon>Hypocreomycetidae</taxon>
        <taxon>Hypocreales</taxon>
        <taxon>Stachybotryaceae</taxon>
        <taxon>Stachybotrys</taxon>
    </lineage>
</organism>
<dbReference type="HOGENOM" id="CLU_029957_0_0_1"/>
<feature type="signal peptide" evidence="3">
    <location>
        <begin position="1"/>
        <end position="18"/>
    </location>
</feature>
<dbReference type="InParanoid" id="A0A084QR09"/>
<dbReference type="OMA" id="LMPRFFI"/>
<feature type="chain" id="PRO_5001779696" description="Mid2 domain-containing protein" evidence="3">
    <location>
        <begin position="19"/>
        <end position="402"/>
    </location>
</feature>
<evidence type="ECO:0000256" key="3">
    <source>
        <dbReference type="SAM" id="SignalP"/>
    </source>
</evidence>